<evidence type="ECO:0000313" key="1">
    <source>
        <dbReference type="EMBL" id="KHG12199.1"/>
    </source>
</evidence>
<accession>A0A0B0NK73</accession>
<proteinExistence type="predicted"/>
<reference evidence="1" key="1">
    <citation type="submission" date="2014-09" db="EMBL/GenBank/DDBJ databases">
        <title>G. arboreum L. cv. AKA8401 A2 genome assembly version 1.0.</title>
        <authorList>
            <person name="Mudge J."/>
            <person name="Ramaraj T."/>
            <person name="Lindquist I.E."/>
            <person name="Bharti A.K."/>
            <person name="Sundararajan A."/>
            <person name="Cameron C.T."/>
            <person name="Woodward J.E."/>
            <person name="May G.D."/>
            <person name="Brubaker C."/>
            <person name="Broadhvest J."/>
            <person name="Wilkins T.A."/>
        </authorList>
    </citation>
    <scope>NUCLEOTIDE SEQUENCE</scope>
</reference>
<evidence type="ECO:0000313" key="3">
    <source>
        <dbReference type="Proteomes" id="UP000032142"/>
    </source>
</evidence>
<evidence type="ECO:0000313" key="2">
    <source>
        <dbReference type="EMBL" id="KHG28789.1"/>
    </source>
</evidence>
<protein>
    <submittedName>
        <fullName evidence="1">Uncharacterized protein</fullName>
    </submittedName>
</protein>
<keyword evidence="3" id="KW-1185">Reference proteome</keyword>
<dbReference type="AlphaFoldDB" id="A0A0B0NK73"/>
<dbReference type="EMBL" id="KN446442">
    <property type="protein sequence ID" value="KHG28789.1"/>
    <property type="molecule type" value="Genomic_DNA"/>
</dbReference>
<reference evidence="3" key="2">
    <citation type="submission" date="2014-09" db="EMBL/GenBank/DDBJ databases">
        <authorList>
            <person name="Mudge J."/>
            <person name="Ramaraj T."/>
            <person name="Lindquist I.E."/>
            <person name="Bharti A.K."/>
            <person name="Sundararajan A."/>
            <person name="Cameron C.T."/>
            <person name="Woodward J.E."/>
            <person name="May G.D."/>
            <person name="Brubaker C."/>
            <person name="Broadhvest J."/>
            <person name="Wilkins T.A."/>
        </authorList>
    </citation>
    <scope>NUCLEOTIDE SEQUENCE</scope>
    <source>
        <strain evidence="3">cv. AKA8401</strain>
    </source>
</reference>
<dbReference type="Proteomes" id="UP000032142">
    <property type="component" value="Unassembled WGS sequence"/>
</dbReference>
<name>A0A0B0NK73_GOSAR</name>
<organism evidence="1 3">
    <name type="scientific">Gossypium arboreum</name>
    <name type="common">Tree cotton</name>
    <name type="synonym">Gossypium nanking</name>
    <dbReference type="NCBI Taxonomy" id="29729"/>
    <lineage>
        <taxon>Eukaryota</taxon>
        <taxon>Viridiplantae</taxon>
        <taxon>Streptophyta</taxon>
        <taxon>Embryophyta</taxon>
        <taxon>Tracheophyta</taxon>
        <taxon>Spermatophyta</taxon>
        <taxon>Magnoliopsida</taxon>
        <taxon>eudicotyledons</taxon>
        <taxon>Gunneridae</taxon>
        <taxon>Pentapetalae</taxon>
        <taxon>rosids</taxon>
        <taxon>malvids</taxon>
        <taxon>Malvales</taxon>
        <taxon>Malvaceae</taxon>
        <taxon>Malvoideae</taxon>
        <taxon>Gossypium</taxon>
    </lineage>
</organism>
<sequence>MCKTISGTLASYMIRVRPCQGQWHRYLIICKTTSGTLVLCKLSELSEYPYLFRKVQRAILRME</sequence>
<dbReference type="EMBL" id="KN397275">
    <property type="protein sequence ID" value="KHG12199.1"/>
    <property type="molecule type" value="Genomic_DNA"/>
</dbReference>
<gene>
    <name evidence="2" type="ORF">F383_11378</name>
    <name evidence="1" type="ORF">F383_16931</name>
</gene>